<dbReference type="RefSeq" id="WP_090634630.1">
    <property type="nucleotide sequence ID" value="NZ_FOCP01000033.1"/>
</dbReference>
<evidence type="ECO:0000313" key="2">
    <source>
        <dbReference type="Proteomes" id="UP000199459"/>
    </source>
</evidence>
<organism evidence="1 2">
    <name type="scientific">Nitrosomonas marina</name>
    <dbReference type="NCBI Taxonomy" id="917"/>
    <lineage>
        <taxon>Bacteria</taxon>
        <taxon>Pseudomonadati</taxon>
        <taxon>Pseudomonadota</taxon>
        <taxon>Betaproteobacteria</taxon>
        <taxon>Nitrosomonadales</taxon>
        <taxon>Nitrosomonadaceae</taxon>
        <taxon>Nitrosomonas</taxon>
    </lineage>
</organism>
<dbReference type="AlphaFoldDB" id="A0A1H8IHV1"/>
<dbReference type="OrthoDB" id="8550145at2"/>
<dbReference type="Proteomes" id="UP000199459">
    <property type="component" value="Unassembled WGS sequence"/>
</dbReference>
<reference evidence="1 2" key="1">
    <citation type="submission" date="2016-10" db="EMBL/GenBank/DDBJ databases">
        <authorList>
            <person name="de Groot N.N."/>
        </authorList>
    </citation>
    <scope>NUCLEOTIDE SEQUENCE [LARGE SCALE GENOMIC DNA]</scope>
    <source>
        <strain evidence="1 2">Nm22</strain>
    </source>
</reference>
<evidence type="ECO:0000313" key="1">
    <source>
        <dbReference type="EMBL" id="SEN68273.1"/>
    </source>
</evidence>
<accession>A0A1H8IHV1</accession>
<dbReference type="EMBL" id="FOCP01000033">
    <property type="protein sequence ID" value="SEN68273.1"/>
    <property type="molecule type" value="Genomic_DNA"/>
</dbReference>
<sequence>MNNDIPTAYHVMFELWERSSSTFTAEKLKYFAGAIEQVEIVAENLQGAVSDAAYLLQQQPISTAAHDMPDLLLAPANQLDTIHGLPHIGASASYRLRHPELFEKKIL</sequence>
<name>A0A1H8IHV1_9PROT</name>
<proteinExistence type="predicted"/>
<protein>
    <submittedName>
        <fullName evidence="1">Uncharacterized protein</fullName>
    </submittedName>
</protein>
<gene>
    <name evidence="1" type="ORF">SAMN05216325_13318</name>
</gene>